<keyword evidence="5 7" id="KW-1133">Transmembrane helix</keyword>
<evidence type="ECO:0000256" key="7">
    <source>
        <dbReference type="HAMAP-Rule" id="MF_00221"/>
    </source>
</evidence>
<comment type="function">
    <text evidence="7">H(+)-stimulated, divalent metal cation uptake system.</text>
</comment>
<organism evidence="8 9">
    <name type="scientific">Hymenobacter yonginensis</name>
    <dbReference type="NCBI Taxonomy" id="748197"/>
    <lineage>
        <taxon>Bacteria</taxon>
        <taxon>Pseudomonadati</taxon>
        <taxon>Bacteroidota</taxon>
        <taxon>Cytophagia</taxon>
        <taxon>Cytophagales</taxon>
        <taxon>Hymenobacteraceae</taxon>
        <taxon>Hymenobacter</taxon>
    </lineage>
</organism>
<dbReference type="EMBL" id="CP115396">
    <property type="protein sequence ID" value="WBO84634.1"/>
    <property type="molecule type" value="Genomic_DNA"/>
</dbReference>
<accession>A0ABY7PNE1</accession>
<keyword evidence="9" id="KW-1185">Reference proteome</keyword>
<keyword evidence="6 7" id="KW-0472">Membrane</keyword>
<evidence type="ECO:0000256" key="2">
    <source>
        <dbReference type="ARBA" id="ARBA00022448"/>
    </source>
</evidence>
<evidence type="ECO:0000256" key="1">
    <source>
        <dbReference type="ARBA" id="ARBA00004141"/>
    </source>
</evidence>
<protein>
    <recommendedName>
        <fullName evidence="7">Divalent metal cation transporter MntH</fullName>
    </recommendedName>
</protein>
<dbReference type="Pfam" id="PF01566">
    <property type="entry name" value="Nramp"/>
    <property type="match status" value="1"/>
</dbReference>
<reference evidence="8 9" key="1">
    <citation type="journal article" date="2011" name="Int. J. Syst. Evol. Microbiol.">
        <title>Hymenobacter yonginensis sp. nov., isolated from a mesotrophic artificial lake.</title>
        <authorList>
            <person name="Joung Y."/>
            <person name="Cho S.H."/>
            <person name="Kim H."/>
            <person name="Kim S.B."/>
            <person name="Joh K."/>
        </authorList>
    </citation>
    <scope>NUCLEOTIDE SEQUENCE [LARGE SCALE GENOMIC DNA]</scope>
    <source>
        <strain evidence="8 9">KCTC 22745</strain>
    </source>
</reference>
<evidence type="ECO:0000313" key="8">
    <source>
        <dbReference type="EMBL" id="WBO84634.1"/>
    </source>
</evidence>
<keyword evidence="2 7" id="KW-0813">Transport</keyword>
<comment type="subcellular location">
    <subcellularLocation>
        <location evidence="7">Cell membrane</location>
        <topology evidence="7">Multi-pass membrane protein</topology>
    </subcellularLocation>
    <subcellularLocation>
        <location evidence="1">Membrane</location>
        <topology evidence="1">Multi-pass membrane protein</topology>
    </subcellularLocation>
</comment>
<gene>
    <name evidence="7" type="primary">mntH</name>
    <name evidence="8" type="ORF">O9Z63_19990</name>
</gene>
<feature type="transmembrane region" description="Helical" evidence="7">
    <location>
        <begin position="184"/>
        <end position="205"/>
    </location>
</feature>
<keyword evidence="7" id="KW-0406">Ion transport</keyword>
<feature type="transmembrane region" description="Helical" evidence="7">
    <location>
        <begin position="430"/>
        <end position="451"/>
    </location>
</feature>
<feature type="transmembrane region" description="Helical" evidence="7">
    <location>
        <begin position="158"/>
        <end position="177"/>
    </location>
</feature>
<feature type="transmembrane region" description="Helical" evidence="7">
    <location>
        <begin position="398"/>
        <end position="418"/>
    </location>
</feature>
<sequence length="456" mass="48962">MPPTVQSPPVQQNPPVAEAGWRRARTSLSLSEVHGSIKVPPASASFWRKLMAFWGPGLMVAVGYMDPGNWATDIAGGSQFGYTLLSVILISNLFAMLLQHLAAKLGIVTGRDLAQACRDHYSKPVAMVLWFLCEVAIAACDLAEVIGSAIALNLLFGLPLPWGVVLTILDVLVVLLFQSRGFRVIESIVAGLTVVIFGCFLYEIIVSNPDYFGILGGLVPQPEVVTNPKMLYIAIGILGATVMPHNLYLHSSIVQTRAIEQTEPGKRMAIKFATIDSTVALFLAFFVNAAILITSAAAFHRNGLQDVADIGDAHKLLAPVLGAGAASVVFAVALLASGQNSTLTGTLAGQIVMEGFLDLKLRPWLRRLITRGIAVVPALIVTILYGEKGTGELLVLSQVILSLQLSFAVVPLVLFTSSKAKMGVFVNRPWVQVVAWMVSGIIIVLNIYLLYKTFFG</sequence>
<name>A0ABY7PNE1_9BACT</name>
<feature type="transmembrane region" description="Helical" evidence="7">
    <location>
        <begin position="128"/>
        <end position="152"/>
    </location>
</feature>
<dbReference type="Proteomes" id="UP001211872">
    <property type="component" value="Chromosome"/>
</dbReference>
<dbReference type="NCBIfam" id="NF001923">
    <property type="entry name" value="PRK00701.1"/>
    <property type="match status" value="1"/>
</dbReference>
<dbReference type="PRINTS" id="PR00447">
    <property type="entry name" value="NATRESASSCMP"/>
</dbReference>
<dbReference type="HAMAP" id="MF_00221">
    <property type="entry name" value="NRAMP"/>
    <property type="match status" value="1"/>
</dbReference>
<proteinExistence type="inferred from homology"/>
<dbReference type="NCBIfam" id="NF037982">
    <property type="entry name" value="Nramp_1"/>
    <property type="match status" value="1"/>
</dbReference>
<evidence type="ECO:0000256" key="6">
    <source>
        <dbReference type="ARBA" id="ARBA00023136"/>
    </source>
</evidence>
<evidence type="ECO:0000256" key="5">
    <source>
        <dbReference type="ARBA" id="ARBA00022989"/>
    </source>
</evidence>
<evidence type="ECO:0000313" key="9">
    <source>
        <dbReference type="Proteomes" id="UP001211872"/>
    </source>
</evidence>
<feature type="transmembrane region" description="Helical" evidence="7">
    <location>
        <begin position="316"/>
        <end position="336"/>
    </location>
</feature>
<dbReference type="InterPro" id="IPR001046">
    <property type="entry name" value="NRAMP_fam"/>
</dbReference>
<evidence type="ECO:0000256" key="3">
    <source>
        <dbReference type="ARBA" id="ARBA00022692"/>
    </source>
</evidence>
<feature type="transmembrane region" description="Helical" evidence="7">
    <location>
        <begin position="368"/>
        <end position="386"/>
    </location>
</feature>
<dbReference type="NCBIfam" id="TIGR01197">
    <property type="entry name" value="nramp"/>
    <property type="match status" value="1"/>
</dbReference>
<feature type="transmembrane region" description="Helical" evidence="7">
    <location>
        <begin position="46"/>
        <end position="64"/>
    </location>
</feature>
<dbReference type="RefSeq" id="WP_270127188.1">
    <property type="nucleotide sequence ID" value="NZ_CP115396.1"/>
</dbReference>
<feature type="transmembrane region" description="Helical" evidence="7">
    <location>
        <begin position="270"/>
        <end position="296"/>
    </location>
</feature>
<dbReference type="PANTHER" id="PTHR11706:SF33">
    <property type="entry name" value="NATURAL RESISTANCE-ASSOCIATED MACROPHAGE PROTEIN 2"/>
    <property type="match status" value="1"/>
</dbReference>
<feature type="transmembrane region" description="Helical" evidence="7">
    <location>
        <begin position="84"/>
        <end position="107"/>
    </location>
</feature>
<keyword evidence="7" id="KW-1003">Cell membrane</keyword>
<comment type="similarity">
    <text evidence="7">Belongs to the NRAMP family.</text>
</comment>
<keyword evidence="4 7" id="KW-0769">Symport</keyword>
<dbReference type="PANTHER" id="PTHR11706">
    <property type="entry name" value="SOLUTE CARRIER PROTEIN FAMILY 11 MEMBER"/>
    <property type="match status" value="1"/>
</dbReference>
<keyword evidence="3 7" id="KW-0812">Transmembrane</keyword>
<feature type="transmembrane region" description="Helical" evidence="7">
    <location>
        <begin position="230"/>
        <end position="249"/>
    </location>
</feature>
<evidence type="ECO:0000256" key="4">
    <source>
        <dbReference type="ARBA" id="ARBA00022847"/>
    </source>
</evidence>